<keyword evidence="1" id="KW-0472">Membrane</keyword>
<name>A0A1M6EGV1_9FIRM</name>
<dbReference type="EMBL" id="FQZP01000012">
    <property type="protein sequence ID" value="SHI84518.1"/>
    <property type="molecule type" value="Genomic_DNA"/>
</dbReference>
<evidence type="ECO:0000256" key="1">
    <source>
        <dbReference type="SAM" id="Phobius"/>
    </source>
</evidence>
<feature type="transmembrane region" description="Helical" evidence="1">
    <location>
        <begin position="145"/>
        <end position="166"/>
    </location>
</feature>
<organism evidence="2 3">
    <name type="scientific">Thermoclostridium caenicola</name>
    <dbReference type="NCBI Taxonomy" id="659425"/>
    <lineage>
        <taxon>Bacteria</taxon>
        <taxon>Bacillati</taxon>
        <taxon>Bacillota</taxon>
        <taxon>Clostridia</taxon>
        <taxon>Eubacteriales</taxon>
        <taxon>Oscillospiraceae</taxon>
        <taxon>Thermoclostridium</taxon>
    </lineage>
</organism>
<feature type="transmembrane region" description="Helical" evidence="1">
    <location>
        <begin position="117"/>
        <end position="138"/>
    </location>
</feature>
<proteinExistence type="predicted"/>
<feature type="transmembrane region" description="Helical" evidence="1">
    <location>
        <begin position="217"/>
        <end position="240"/>
    </location>
</feature>
<dbReference type="RefSeq" id="WP_149678281.1">
    <property type="nucleotide sequence ID" value="NZ_FQZP01000012.1"/>
</dbReference>
<keyword evidence="1" id="KW-1133">Transmembrane helix</keyword>
<dbReference type="PANTHER" id="PTHR37814">
    <property type="entry name" value="CONSERVED MEMBRANE PROTEIN"/>
    <property type="match status" value="1"/>
</dbReference>
<accession>A0A1M6EGV1</accession>
<dbReference type="Proteomes" id="UP000324781">
    <property type="component" value="Unassembled WGS sequence"/>
</dbReference>
<evidence type="ECO:0000313" key="3">
    <source>
        <dbReference type="Proteomes" id="UP000324781"/>
    </source>
</evidence>
<feature type="transmembrane region" description="Helical" evidence="1">
    <location>
        <begin position="34"/>
        <end position="61"/>
    </location>
</feature>
<dbReference type="AlphaFoldDB" id="A0A1M6EGV1"/>
<dbReference type="OrthoDB" id="4424890at2"/>
<feature type="transmembrane region" description="Helical" evidence="1">
    <location>
        <begin position="300"/>
        <end position="319"/>
    </location>
</feature>
<feature type="transmembrane region" description="Helical" evidence="1">
    <location>
        <begin position="325"/>
        <end position="343"/>
    </location>
</feature>
<keyword evidence="1" id="KW-0812">Transmembrane</keyword>
<feature type="transmembrane region" description="Helical" evidence="1">
    <location>
        <begin position="82"/>
        <end position="105"/>
    </location>
</feature>
<dbReference type="PANTHER" id="PTHR37814:SF1">
    <property type="entry name" value="MEMBRANE PROTEIN"/>
    <property type="match status" value="1"/>
</dbReference>
<evidence type="ECO:0000313" key="2">
    <source>
        <dbReference type="EMBL" id="SHI84518.1"/>
    </source>
</evidence>
<reference evidence="2 3" key="1">
    <citation type="submission" date="2016-11" db="EMBL/GenBank/DDBJ databases">
        <authorList>
            <person name="Varghese N."/>
            <person name="Submissions S."/>
        </authorList>
    </citation>
    <scope>NUCLEOTIDE SEQUENCE [LARGE SCALE GENOMIC DNA]</scope>
    <source>
        <strain evidence="2 3">DSM 19027</strain>
    </source>
</reference>
<protein>
    <submittedName>
        <fullName evidence="2">Uncharacterized membrane protein YkvI</fullName>
    </submittedName>
</protein>
<feature type="transmembrane region" description="Helical" evidence="1">
    <location>
        <begin position="186"/>
        <end position="205"/>
    </location>
</feature>
<feature type="transmembrane region" description="Helical" evidence="1">
    <location>
        <begin position="267"/>
        <end position="288"/>
    </location>
</feature>
<dbReference type="InterPro" id="IPR038728">
    <property type="entry name" value="YkvI-like"/>
</dbReference>
<sequence length="351" mass="37066">MAQKHKVSALRIAGTYIGTIVGAGFASGQEVLQFFVFFGNAGLSGLVVVTALFILIGYMIMDLGRHIQAQSHLDIVRASSGKLLGTFSDLLISFFLFGTLSAMFAGSSALMSQQFGLHPLLGGFLMAGLTILTVLSGFNGIVNAISLVVPFLLLAALGISIVSLSMAPDKTPVKNAAPNIGFLRNWLWSAILYTSYNTVTSYGILGPLGARAKDRKAIVTGAVLGGLGLGLGACALFLALRHHFAASAFLEVPMLHIAGKVSPFAQILYGIVLLAEIYTTAVGNLYSFSARLAQSGCSDSRFVIITSALCAFLFSLLGFSNLVKYFYPAVGYAGIIILTSLVLNRKNPKGY</sequence>
<feature type="transmembrane region" description="Helical" evidence="1">
    <location>
        <begin position="9"/>
        <end position="28"/>
    </location>
</feature>
<gene>
    <name evidence="2" type="ORF">SAMN05444373_101215</name>
</gene>
<keyword evidence="3" id="KW-1185">Reference proteome</keyword>